<dbReference type="AlphaFoldDB" id="A0A0V0GFY0"/>
<accession>A0A0V0GFY0</accession>
<feature type="chain" id="PRO_5012972300" evidence="1">
    <location>
        <begin position="16"/>
        <end position="61"/>
    </location>
</feature>
<sequence>MLLLLLVYLYGSCIWEQSFRGKKLLMRDSFQMSYRVIYQHSLFNGASYCLGKLKSFILPIR</sequence>
<dbReference type="EMBL" id="GEDG01042267">
    <property type="protein sequence ID" value="JAP06224.1"/>
    <property type="molecule type" value="Transcribed_RNA"/>
</dbReference>
<protein>
    <submittedName>
        <fullName evidence="2">Putative ovule protein</fullName>
    </submittedName>
</protein>
<feature type="signal peptide" evidence="1">
    <location>
        <begin position="1"/>
        <end position="15"/>
    </location>
</feature>
<name>A0A0V0GFY0_SOLCH</name>
<evidence type="ECO:0000256" key="1">
    <source>
        <dbReference type="SAM" id="SignalP"/>
    </source>
</evidence>
<proteinExistence type="predicted"/>
<organism evidence="2">
    <name type="scientific">Solanum chacoense</name>
    <name type="common">Chaco potato</name>
    <dbReference type="NCBI Taxonomy" id="4108"/>
    <lineage>
        <taxon>Eukaryota</taxon>
        <taxon>Viridiplantae</taxon>
        <taxon>Streptophyta</taxon>
        <taxon>Embryophyta</taxon>
        <taxon>Tracheophyta</taxon>
        <taxon>Spermatophyta</taxon>
        <taxon>Magnoliopsida</taxon>
        <taxon>eudicotyledons</taxon>
        <taxon>Gunneridae</taxon>
        <taxon>Pentapetalae</taxon>
        <taxon>asterids</taxon>
        <taxon>lamiids</taxon>
        <taxon>Solanales</taxon>
        <taxon>Solanaceae</taxon>
        <taxon>Solanoideae</taxon>
        <taxon>Solaneae</taxon>
        <taxon>Solanum</taxon>
    </lineage>
</organism>
<evidence type="ECO:0000313" key="2">
    <source>
        <dbReference type="EMBL" id="JAP06224.1"/>
    </source>
</evidence>
<keyword evidence="1" id="KW-0732">Signal</keyword>
<reference evidence="2" key="1">
    <citation type="submission" date="2015-12" db="EMBL/GenBank/DDBJ databases">
        <title>Gene expression during late stages of embryo sac development: a critical building block for successful pollen-pistil interactions.</title>
        <authorList>
            <person name="Liu Y."/>
            <person name="Joly V."/>
            <person name="Sabar M."/>
            <person name="Matton D.P."/>
        </authorList>
    </citation>
    <scope>NUCLEOTIDE SEQUENCE</scope>
</reference>